<evidence type="ECO:0000259" key="1">
    <source>
        <dbReference type="Pfam" id="PF07238"/>
    </source>
</evidence>
<evidence type="ECO:0000313" key="3">
    <source>
        <dbReference type="Proteomes" id="UP000245728"/>
    </source>
</evidence>
<dbReference type="EMBL" id="CP029347">
    <property type="protein sequence ID" value="AWL11848.1"/>
    <property type="molecule type" value="Genomic_DNA"/>
</dbReference>
<dbReference type="RefSeq" id="WP_109339465.1">
    <property type="nucleotide sequence ID" value="NZ_CP029347.1"/>
</dbReference>
<dbReference type="OrthoDB" id="5290589at2"/>
<reference evidence="2 3" key="1">
    <citation type="submission" date="2018-05" db="EMBL/GenBank/DDBJ databases">
        <title>Salinimonas sp. HMF8227 Genome sequencing and assembly.</title>
        <authorList>
            <person name="Kang H."/>
            <person name="Kang J."/>
            <person name="Cha I."/>
            <person name="Kim H."/>
            <person name="Joh K."/>
        </authorList>
    </citation>
    <scope>NUCLEOTIDE SEQUENCE [LARGE SCALE GENOMIC DNA]</scope>
    <source>
        <strain evidence="2 3">HMF8227</strain>
    </source>
</reference>
<dbReference type="Gene3D" id="2.40.10.220">
    <property type="entry name" value="predicted glycosyltransferase like domains"/>
    <property type="match status" value="1"/>
</dbReference>
<protein>
    <recommendedName>
        <fullName evidence="1">PilZ domain-containing protein</fullName>
    </recommendedName>
</protein>
<proteinExistence type="predicted"/>
<sequence>MLGYEDKRDYLRMMVNTPVELAVDDAESLRTLTGLCKDLSASGMSIEVEESIEPGAQVRVSMDSPNSQLPSLNAKTKVVRCQSEDDGQFIVGLEILEMI</sequence>
<keyword evidence="3" id="KW-1185">Reference proteome</keyword>
<dbReference type="AlphaFoldDB" id="A0A2S2E2H7"/>
<dbReference type="KEGG" id="salh:HMF8227_01370"/>
<accession>A0A2S2E2H7</accession>
<feature type="domain" description="PilZ" evidence="1">
    <location>
        <begin position="6"/>
        <end position="98"/>
    </location>
</feature>
<dbReference type="InterPro" id="IPR009875">
    <property type="entry name" value="PilZ_domain"/>
</dbReference>
<dbReference type="Pfam" id="PF07238">
    <property type="entry name" value="PilZ"/>
    <property type="match status" value="1"/>
</dbReference>
<gene>
    <name evidence="2" type="ORF">HMF8227_01370</name>
</gene>
<name>A0A2S2E2H7_9ALTE</name>
<organism evidence="2 3">
    <name type="scientific">Saliniradius amylolyticus</name>
    <dbReference type="NCBI Taxonomy" id="2183582"/>
    <lineage>
        <taxon>Bacteria</taxon>
        <taxon>Pseudomonadati</taxon>
        <taxon>Pseudomonadota</taxon>
        <taxon>Gammaproteobacteria</taxon>
        <taxon>Alteromonadales</taxon>
        <taxon>Alteromonadaceae</taxon>
        <taxon>Saliniradius</taxon>
    </lineage>
</organism>
<dbReference type="Proteomes" id="UP000245728">
    <property type="component" value="Chromosome"/>
</dbReference>
<evidence type="ECO:0000313" key="2">
    <source>
        <dbReference type="EMBL" id="AWL11848.1"/>
    </source>
</evidence>
<dbReference type="SUPFAM" id="SSF141371">
    <property type="entry name" value="PilZ domain-like"/>
    <property type="match status" value="1"/>
</dbReference>
<dbReference type="GO" id="GO:0035438">
    <property type="term" value="F:cyclic-di-GMP binding"/>
    <property type="evidence" value="ECO:0007669"/>
    <property type="project" value="InterPro"/>
</dbReference>